<reference evidence="7" key="1">
    <citation type="submission" date="2013-04" db="EMBL/GenBank/DDBJ databases">
        <title>The Genome Sequence of Fonticula alba ATCC 38817.</title>
        <authorList>
            <consortium name="The Broad Institute Genomics Platform"/>
            <person name="Russ C."/>
            <person name="Cuomo C."/>
            <person name="Burger G."/>
            <person name="Gray M.W."/>
            <person name="Holland P.W.H."/>
            <person name="King N."/>
            <person name="Lang F.B.F."/>
            <person name="Roger A.J."/>
            <person name="Ruiz-Trillo I."/>
            <person name="Brown M."/>
            <person name="Walker B."/>
            <person name="Young S."/>
            <person name="Zeng Q."/>
            <person name="Gargeya S."/>
            <person name="Fitzgerald M."/>
            <person name="Haas B."/>
            <person name="Abouelleil A."/>
            <person name="Allen A.W."/>
            <person name="Alvarado L."/>
            <person name="Arachchi H.M."/>
            <person name="Berlin A.M."/>
            <person name="Chapman S.B."/>
            <person name="Gainer-Dewar J."/>
            <person name="Goldberg J."/>
            <person name="Griggs A."/>
            <person name="Gujja S."/>
            <person name="Hansen M."/>
            <person name="Howarth C."/>
            <person name="Imamovic A."/>
            <person name="Ireland A."/>
            <person name="Larimer J."/>
            <person name="McCowan C."/>
            <person name="Murphy C."/>
            <person name="Pearson M."/>
            <person name="Poon T.W."/>
            <person name="Priest M."/>
            <person name="Roberts A."/>
            <person name="Saif S."/>
            <person name="Shea T."/>
            <person name="Sisk P."/>
            <person name="Sykes S."/>
            <person name="Wortman J."/>
            <person name="Nusbaum C."/>
            <person name="Birren B."/>
        </authorList>
    </citation>
    <scope>NUCLEOTIDE SEQUENCE [LARGE SCALE GENOMIC DNA]</scope>
    <source>
        <strain evidence="7">ATCC 38817</strain>
    </source>
</reference>
<comment type="catalytic activity">
    <reaction evidence="5">
        <text>L-glutamine + H2O = L-glutamate + NH4(+)</text>
        <dbReference type="Rhea" id="RHEA:15889"/>
        <dbReference type="ChEBI" id="CHEBI:15377"/>
        <dbReference type="ChEBI" id="CHEBI:28938"/>
        <dbReference type="ChEBI" id="CHEBI:29985"/>
        <dbReference type="ChEBI" id="CHEBI:58359"/>
        <dbReference type="EC" id="3.5.1.2"/>
    </reaction>
</comment>
<evidence type="ECO:0000313" key="8">
    <source>
        <dbReference type="Proteomes" id="UP000030693"/>
    </source>
</evidence>
<protein>
    <recommendedName>
        <fullName evidence="3">glutaminase</fullName>
        <ecNumber evidence="3">3.5.1.2</ecNumber>
    </recommendedName>
</protein>
<dbReference type="eggNOG" id="KOG0506">
    <property type="taxonomic scope" value="Eukaryota"/>
</dbReference>
<feature type="compositionally biased region" description="Low complexity" evidence="6">
    <location>
        <begin position="7"/>
        <end position="18"/>
    </location>
</feature>
<comment type="similarity">
    <text evidence="1">Belongs to the glutaminase family.</text>
</comment>
<evidence type="ECO:0000313" key="7">
    <source>
        <dbReference type="EMBL" id="KCV72882.1"/>
    </source>
</evidence>
<accession>A0A058ZHC5</accession>
<gene>
    <name evidence="7" type="ORF">H696_00453</name>
</gene>
<evidence type="ECO:0000256" key="6">
    <source>
        <dbReference type="SAM" id="MobiDB-lite"/>
    </source>
</evidence>
<dbReference type="GO" id="GO:0006537">
    <property type="term" value="P:glutamate biosynthetic process"/>
    <property type="evidence" value="ECO:0007669"/>
    <property type="project" value="TreeGrafter"/>
</dbReference>
<dbReference type="EMBL" id="KB932201">
    <property type="protein sequence ID" value="KCV72882.1"/>
    <property type="molecule type" value="Genomic_DNA"/>
</dbReference>
<dbReference type="AlphaFoldDB" id="A0A058ZHC5"/>
<feature type="region of interest" description="Disordered" evidence="6">
    <location>
        <begin position="461"/>
        <end position="494"/>
    </location>
</feature>
<evidence type="ECO:0000256" key="5">
    <source>
        <dbReference type="ARBA" id="ARBA00049534"/>
    </source>
</evidence>
<keyword evidence="4" id="KW-0378">Hydrolase</keyword>
<dbReference type="Gene3D" id="3.40.710.10">
    <property type="entry name" value="DD-peptidase/beta-lactamase superfamily"/>
    <property type="match status" value="2"/>
</dbReference>
<organism evidence="7">
    <name type="scientific">Fonticula alba</name>
    <name type="common">Slime mold</name>
    <dbReference type="NCBI Taxonomy" id="691883"/>
    <lineage>
        <taxon>Eukaryota</taxon>
        <taxon>Rotosphaerida</taxon>
        <taxon>Fonticulaceae</taxon>
        <taxon>Fonticula</taxon>
    </lineage>
</organism>
<dbReference type="RefSeq" id="XP_009492583.1">
    <property type="nucleotide sequence ID" value="XM_009494308.1"/>
</dbReference>
<feature type="region of interest" description="Disordered" evidence="6">
    <location>
        <begin position="1"/>
        <end position="35"/>
    </location>
</feature>
<name>A0A058ZHC5_FONAL</name>
<dbReference type="PANTHER" id="PTHR12544">
    <property type="entry name" value="GLUTAMINASE"/>
    <property type="match status" value="1"/>
</dbReference>
<evidence type="ECO:0000256" key="3">
    <source>
        <dbReference type="ARBA" id="ARBA00012918"/>
    </source>
</evidence>
<dbReference type="InterPro" id="IPR015868">
    <property type="entry name" value="Glutaminase"/>
</dbReference>
<dbReference type="GO" id="GO:0004359">
    <property type="term" value="F:glutaminase activity"/>
    <property type="evidence" value="ECO:0007669"/>
    <property type="project" value="UniProtKB-EC"/>
</dbReference>
<dbReference type="GeneID" id="20525178"/>
<dbReference type="OrthoDB" id="9995210at2759"/>
<dbReference type="GO" id="GO:0006543">
    <property type="term" value="P:L-glutamine catabolic process"/>
    <property type="evidence" value="ECO:0007669"/>
    <property type="project" value="TreeGrafter"/>
</dbReference>
<evidence type="ECO:0000256" key="4">
    <source>
        <dbReference type="ARBA" id="ARBA00022801"/>
    </source>
</evidence>
<dbReference type="InterPro" id="IPR012338">
    <property type="entry name" value="Beta-lactam/transpept-like"/>
</dbReference>
<keyword evidence="8" id="KW-1185">Reference proteome</keyword>
<dbReference type="STRING" id="691883.A0A058ZHC5"/>
<evidence type="ECO:0000256" key="2">
    <source>
        <dbReference type="ARBA" id="ARBA00011881"/>
    </source>
</evidence>
<dbReference type="SUPFAM" id="SSF56601">
    <property type="entry name" value="beta-lactamase/transpeptidase-like"/>
    <property type="match status" value="1"/>
</dbReference>
<evidence type="ECO:0000256" key="1">
    <source>
        <dbReference type="ARBA" id="ARBA00011076"/>
    </source>
</evidence>
<dbReference type="EC" id="3.5.1.2" evidence="3"/>
<dbReference type="Proteomes" id="UP000030693">
    <property type="component" value="Unassembled WGS sequence"/>
</dbReference>
<proteinExistence type="inferred from homology"/>
<dbReference type="Pfam" id="PF04960">
    <property type="entry name" value="Glutaminase"/>
    <property type="match status" value="2"/>
</dbReference>
<dbReference type="PANTHER" id="PTHR12544:SF29">
    <property type="entry name" value="GLUTAMINASE"/>
    <property type="match status" value="1"/>
</dbReference>
<sequence length="512" mass="55029">MSRMFDRSSGSASTSRSTNRPVSVNISDPPACKAPSLDQIRTSFNAIYHTYIGVPMKVSAGSVPLPSEEEPPALHPDWVFDFLIRSGLDPAETRDHQSTRIPASLSFDHTMPPGLAAGRQAPGPGANATNQAPTLQERVYELVGENGLIGLVAFFVLQTFQPESLLARALRGALVLPSFAEFCEDLIECLESVRHDTYGQVASYIPALAQADPDKLAFAICSVDGQRFAYGDYQNVFSMQSTCKPFAYCLAAQENGLEAVHRHIGREPSGARFNAFALNRHGLPHNPMINAGAITAHSLIRSNWRSSRRIHYIIDTFHVGALPENADVKATLELYLRACALEVDVRTLAAMASTLSNGGVSPLTCERVISQETTKSCLQLLLSCGMYDSSGEWACTTGLPAKSGVSGAIFICVPNVMGLAVWSPRLDARGNSHRGVQFAKAVCQKFALSIFDQMLPGANQVDPTMSELPKTNGPIPPVANSFDEGHGHPAPPLQEATVGVADAQLQASQMPV</sequence>
<comment type="subunit">
    <text evidence="2">Homotetramer.</text>
</comment>